<dbReference type="RefSeq" id="WP_107252585.1">
    <property type="nucleotide sequence ID" value="NZ_PYOC01000001.1"/>
</dbReference>
<dbReference type="EMBL" id="PYOC01000001">
    <property type="protein sequence ID" value="PSV50001.1"/>
    <property type="molecule type" value="Genomic_DNA"/>
</dbReference>
<dbReference type="Proteomes" id="UP000241803">
    <property type="component" value="Unassembled WGS sequence"/>
</dbReference>
<protein>
    <submittedName>
        <fullName evidence="1">Uncharacterized protein</fullName>
    </submittedName>
</protein>
<keyword evidence="2" id="KW-1185">Reference proteome</keyword>
<evidence type="ECO:0000313" key="2">
    <source>
        <dbReference type="Proteomes" id="UP000241803"/>
    </source>
</evidence>
<sequence length="80" mass="9444">MVKLPVLRGYRVQQKKKAYAIRNKVIDAFPWELNKQSADLILLELIKIKNPTFFIKNEHSLYRGEIEYCLNQYKGMVNDG</sequence>
<comment type="caution">
    <text evidence="1">The sequence shown here is derived from an EMBL/GenBank/DDBJ whole genome shotgun (WGS) entry which is preliminary data.</text>
</comment>
<proteinExistence type="predicted"/>
<gene>
    <name evidence="1" type="ORF">C9J47_05485</name>
</gene>
<name>A0A2T3LF41_9GAMM</name>
<dbReference type="AlphaFoldDB" id="A0A2T3LF41"/>
<evidence type="ECO:0000313" key="1">
    <source>
        <dbReference type="EMBL" id="PSV50001.1"/>
    </source>
</evidence>
<reference evidence="1 2" key="1">
    <citation type="submission" date="2018-03" db="EMBL/GenBank/DDBJ databases">
        <title>Whole genome sequencing of Histamine producing bacteria.</title>
        <authorList>
            <person name="Butler K."/>
        </authorList>
    </citation>
    <scope>NUCLEOTIDE SEQUENCE [LARGE SCALE GENOMIC DNA]</scope>
    <source>
        <strain evidence="1 2">ATCC 19614</strain>
    </source>
</reference>
<organism evidence="1 2">
    <name type="scientific">Photobacterium indicum</name>
    <dbReference type="NCBI Taxonomy" id="81447"/>
    <lineage>
        <taxon>Bacteria</taxon>
        <taxon>Pseudomonadati</taxon>
        <taxon>Pseudomonadota</taxon>
        <taxon>Gammaproteobacteria</taxon>
        <taxon>Vibrionales</taxon>
        <taxon>Vibrionaceae</taxon>
        <taxon>Photobacterium</taxon>
    </lineage>
</organism>
<accession>A0A2T3LF41</accession>